<evidence type="ECO:0000313" key="7">
    <source>
        <dbReference type="Proteomes" id="UP000184076"/>
    </source>
</evidence>
<evidence type="ECO:0000256" key="1">
    <source>
        <dbReference type="ARBA" id="ARBA00022692"/>
    </source>
</evidence>
<dbReference type="InterPro" id="IPR020846">
    <property type="entry name" value="MFS_dom"/>
</dbReference>
<dbReference type="PROSITE" id="PS50850">
    <property type="entry name" value="MFS"/>
    <property type="match status" value="1"/>
</dbReference>
<gene>
    <name evidence="6" type="ORF">SAMN02745206_01567</name>
</gene>
<dbReference type="GO" id="GO:0022857">
    <property type="term" value="F:transmembrane transporter activity"/>
    <property type="evidence" value="ECO:0007669"/>
    <property type="project" value="InterPro"/>
</dbReference>
<keyword evidence="3 4" id="KW-0472">Membrane</keyword>
<dbReference type="RefSeq" id="WP_073038439.1">
    <property type="nucleotide sequence ID" value="NZ_FQVB01000013.1"/>
</dbReference>
<sequence>MARHPLDRNIALFVAYRLFFNLRFYYPVFALFYLDAGVTLEQFAWLQGLWSLSIIVFEVPSGMLADTIGRRKTLRLAAFLAVVEMIVFAVSQDLVGFAINRVLSGFNESLASGADSALLYDSLKARGREAEYKKWLGAAQFYGLTLGSVSTILGAYLYTFHIRYPIWITAGCMAGAAVVSLFFREPTTTEHKLSWRAQWALLRASVRVLAESRILWYLVALMVVVDCSARIVLVHTSLYYHALLIPTAWFGVVGVGVRLVTSVVSKNAYRIDAALGFHRATAVMLLLMAVGFGGMTAMVPYYGVVFVPVLVSGMYFLALTVEGEINKRIPSDRRATVLSLKNMALNLAFAAGMPMFAEAAARGLAVGFRSLFLFFVAACVVLLAASRGLRVGEETGVSSGDPT</sequence>
<name>A0A1M4ZY16_9BACT</name>
<feature type="transmembrane region" description="Helical" evidence="4">
    <location>
        <begin position="45"/>
        <end position="64"/>
    </location>
</feature>
<keyword evidence="2 4" id="KW-1133">Transmembrane helix</keyword>
<reference evidence="7" key="1">
    <citation type="submission" date="2016-11" db="EMBL/GenBank/DDBJ databases">
        <authorList>
            <person name="Varghese N."/>
            <person name="Submissions S."/>
        </authorList>
    </citation>
    <scope>NUCLEOTIDE SEQUENCE [LARGE SCALE GENOMIC DNA]</scope>
    <source>
        <strain evidence="7">DSM 9756</strain>
    </source>
</reference>
<dbReference type="InterPro" id="IPR036259">
    <property type="entry name" value="MFS_trans_sf"/>
</dbReference>
<dbReference type="Pfam" id="PF07690">
    <property type="entry name" value="MFS_1"/>
    <property type="match status" value="1"/>
</dbReference>
<dbReference type="AlphaFoldDB" id="A0A1M4ZY16"/>
<feature type="transmembrane region" description="Helical" evidence="4">
    <location>
        <begin position="239"/>
        <end position="261"/>
    </location>
</feature>
<protein>
    <submittedName>
        <fullName evidence="6">Major Facilitator Superfamily protein</fullName>
    </submittedName>
</protein>
<dbReference type="Proteomes" id="UP000184076">
    <property type="component" value="Unassembled WGS sequence"/>
</dbReference>
<evidence type="ECO:0000256" key="3">
    <source>
        <dbReference type="ARBA" id="ARBA00023136"/>
    </source>
</evidence>
<dbReference type="PANTHER" id="PTHR23530">
    <property type="entry name" value="TRANSPORT PROTEIN-RELATED"/>
    <property type="match status" value="1"/>
</dbReference>
<dbReference type="STRING" id="1121391.SAMN02745206_01567"/>
<evidence type="ECO:0000256" key="2">
    <source>
        <dbReference type="ARBA" id="ARBA00022989"/>
    </source>
</evidence>
<feature type="transmembrane region" description="Helical" evidence="4">
    <location>
        <begin position="164"/>
        <end position="183"/>
    </location>
</feature>
<keyword evidence="1 4" id="KW-0812">Transmembrane</keyword>
<keyword evidence="7" id="KW-1185">Reference proteome</keyword>
<dbReference type="InterPro" id="IPR053160">
    <property type="entry name" value="MFS_DHA3_Transporter"/>
</dbReference>
<feature type="transmembrane region" description="Helical" evidence="4">
    <location>
        <begin position="12"/>
        <end position="33"/>
    </location>
</feature>
<accession>A0A1M4ZY16</accession>
<evidence type="ECO:0000259" key="5">
    <source>
        <dbReference type="PROSITE" id="PS50850"/>
    </source>
</evidence>
<dbReference type="EMBL" id="FQVB01000013">
    <property type="protein sequence ID" value="SHF22737.1"/>
    <property type="molecule type" value="Genomic_DNA"/>
</dbReference>
<evidence type="ECO:0000256" key="4">
    <source>
        <dbReference type="SAM" id="Phobius"/>
    </source>
</evidence>
<evidence type="ECO:0000313" key="6">
    <source>
        <dbReference type="EMBL" id="SHF22737.1"/>
    </source>
</evidence>
<feature type="transmembrane region" description="Helical" evidence="4">
    <location>
        <begin position="301"/>
        <end position="321"/>
    </location>
</feature>
<dbReference type="InterPro" id="IPR011701">
    <property type="entry name" value="MFS"/>
</dbReference>
<organism evidence="6 7">
    <name type="scientific">Desulfacinum infernum DSM 9756</name>
    <dbReference type="NCBI Taxonomy" id="1121391"/>
    <lineage>
        <taxon>Bacteria</taxon>
        <taxon>Pseudomonadati</taxon>
        <taxon>Thermodesulfobacteriota</taxon>
        <taxon>Syntrophobacteria</taxon>
        <taxon>Syntrophobacterales</taxon>
        <taxon>Syntrophobacteraceae</taxon>
        <taxon>Desulfacinum</taxon>
    </lineage>
</organism>
<feature type="transmembrane region" description="Helical" evidence="4">
    <location>
        <begin position="214"/>
        <end position="233"/>
    </location>
</feature>
<dbReference type="PANTHER" id="PTHR23530:SF1">
    <property type="entry name" value="PERMEASE, MAJOR FACILITATOR SUPERFAMILY-RELATED"/>
    <property type="match status" value="1"/>
</dbReference>
<feature type="transmembrane region" description="Helical" evidence="4">
    <location>
        <begin position="135"/>
        <end position="158"/>
    </location>
</feature>
<feature type="transmembrane region" description="Helical" evidence="4">
    <location>
        <begin position="342"/>
        <end position="361"/>
    </location>
</feature>
<dbReference type="Gene3D" id="1.20.1250.20">
    <property type="entry name" value="MFS general substrate transporter like domains"/>
    <property type="match status" value="1"/>
</dbReference>
<feature type="transmembrane region" description="Helical" evidence="4">
    <location>
        <begin position="273"/>
        <end position="295"/>
    </location>
</feature>
<proteinExistence type="predicted"/>
<feature type="transmembrane region" description="Helical" evidence="4">
    <location>
        <begin position="367"/>
        <end position="385"/>
    </location>
</feature>
<dbReference type="SUPFAM" id="SSF103473">
    <property type="entry name" value="MFS general substrate transporter"/>
    <property type="match status" value="1"/>
</dbReference>
<feature type="domain" description="Major facilitator superfamily (MFS) profile" evidence="5">
    <location>
        <begin position="1"/>
        <end position="396"/>
    </location>
</feature>